<dbReference type="FunFam" id="3.40.50.300:FF:000126">
    <property type="entry name" value="Galactose/methyl galactoside import ATP-binding protein MglA"/>
    <property type="match status" value="1"/>
</dbReference>
<name>A6TRZ5_ALKMQ</name>
<proteinExistence type="predicted"/>
<dbReference type="SMART" id="SM00382">
    <property type="entry name" value="AAA"/>
    <property type="match status" value="2"/>
</dbReference>
<gene>
    <name evidence="12" type="ordered locus">Amet_2813</name>
</gene>
<evidence type="ECO:0000259" key="11">
    <source>
        <dbReference type="PROSITE" id="PS50893"/>
    </source>
</evidence>
<dbReference type="GO" id="GO:0015749">
    <property type="term" value="P:monosaccharide transmembrane transport"/>
    <property type="evidence" value="ECO:0007669"/>
    <property type="project" value="UniProtKB-ARBA"/>
</dbReference>
<dbReference type="EMBL" id="CP000724">
    <property type="protein sequence ID" value="ABR48963.1"/>
    <property type="molecule type" value="Genomic_DNA"/>
</dbReference>
<evidence type="ECO:0000256" key="8">
    <source>
        <dbReference type="ARBA" id="ARBA00022840"/>
    </source>
</evidence>
<evidence type="ECO:0000313" key="12">
    <source>
        <dbReference type="EMBL" id="ABR48963.1"/>
    </source>
</evidence>
<keyword evidence="3" id="KW-0813">Transport</keyword>
<dbReference type="GO" id="GO:0005886">
    <property type="term" value="C:plasma membrane"/>
    <property type="evidence" value="ECO:0007669"/>
    <property type="project" value="UniProtKB-SubCell"/>
</dbReference>
<dbReference type="FunFam" id="3.40.50.300:FF:000127">
    <property type="entry name" value="Ribose import ATP-binding protein RbsA"/>
    <property type="match status" value="1"/>
</dbReference>
<feature type="domain" description="ABC transporter" evidence="11">
    <location>
        <begin position="261"/>
        <end position="506"/>
    </location>
</feature>
<keyword evidence="13" id="KW-1185">Reference proteome</keyword>
<sequence>MSEYILEMRNITKEFPGVKALDHVNFKVKRGEIHALVGENGAGKSTLMKVLSGVYPHGSYSGEIIVNGVEQKYNHIKESEAAGIGIIYQELTLVKQMNICENIFLGNEYKKVGIINWNQAMRETNRLLKEVGLTDGPDTKIIHLGIGKQQLVEIAKAISKNVNILILDEPTAALNEDDSENLLNILRKLKEEGISCIYISHKLKEVKDIADTITILRDGKTIETLGNDETISQNRIVTGMVGRELTQLFPRKEHVPGDVVLEVKDWTVYNPEVPDKKMINNVSFQARKGEILGVAGLMGAGRTELMMSLFGAYGVKQSGKLHIDGKEVKIKGPRDAIAKGLCYLSEDRKKSGLVLGMDIKENITLASLSKISNMAGISANEEIKVSEHYVKALNIKTPSIEQKTRNLSGGNQQKVVISKWLMAAPKILILDEPTRGIDVGAKYEIYNIMNELVEQGVSIIMVSSELPEVLGMSDRILVMHNGHFTAELGWKDLQQEDIMHYATGGSIEETQERVD</sequence>
<keyword evidence="10" id="KW-0472">Membrane</keyword>
<dbReference type="PROSITE" id="PS50893">
    <property type="entry name" value="ABC_TRANSPORTER_2"/>
    <property type="match status" value="2"/>
</dbReference>
<evidence type="ECO:0000256" key="1">
    <source>
        <dbReference type="ARBA" id="ARBA00004202"/>
    </source>
</evidence>
<dbReference type="Proteomes" id="UP000001572">
    <property type="component" value="Chromosome"/>
</dbReference>
<evidence type="ECO:0000256" key="3">
    <source>
        <dbReference type="ARBA" id="ARBA00022448"/>
    </source>
</evidence>
<dbReference type="GO" id="GO:0005524">
    <property type="term" value="F:ATP binding"/>
    <property type="evidence" value="ECO:0007669"/>
    <property type="project" value="UniProtKB-KW"/>
</dbReference>
<reference evidence="13" key="1">
    <citation type="journal article" date="2016" name="Genome Announc.">
        <title>Complete genome sequence of Alkaliphilus metalliredigens strain QYMF, an alkaliphilic and metal-reducing bacterium isolated from borax-contaminated leachate ponds.</title>
        <authorList>
            <person name="Hwang C."/>
            <person name="Copeland A."/>
            <person name="Lucas S."/>
            <person name="Lapidus A."/>
            <person name="Barry K."/>
            <person name="Detter J.C."/>
            <person name="Glavina Del Rio T."/>
            <person name="Hammon N."/>
            <person name="Israni S."/>
            <person name="Dalin E."/>
            <person name="Tice H."/>
            <person name="Pitluck S."/>
            <person name="Chertkov O."/>
            <person name="Brettin T."/>
            <person name="Bruce D."/>
            <person name="Han C."/>
            <person name="Schmutz J."/>
            <person name="Larimer F."/>
            <person name="Land M.L."/>
            <person name="Hauser L."/>
            <person name="Kyrpides N."/>
            <person name="Mikhailova N."/>
            <person name="Ye Q."/>
            <person name="Zhou J."/>
            <person name="Richardson P."/>
            <person name="Fields M.W."/>
        </authorList>
    </citation>
    <scope>NUCLEOTIDE SEQUENCE [LARGE SCALE GENOMIC DNA]</scope>
    <source>
        <strain evidence="13">QYMF</strain>
    </source>
</reference>
<evidence type="ECO:0000256" key="4">
    <source>
        <dbReference type="ARBA" id="ARBA00022475"/>
    </source>
</evidence>
<keyword evidence="4" id="KW-1003">Cell membrane</keyword>
<dbReference type="eggNOG" id="COG1129">
    <property type="taxonomic scope" value="Bacteria"/>
</dbReference>
<feature type="domain" description="ABC transporter" evidence="11">
    <location>
        <begin position="6"/>
        <end position="243"/>
    </location>
</feature>
<evidence type="ECO:0000256" key="9">
    <source>
        <dbReference type="ARBA" id="ARBA00022967"/>
    </source>
</evidence>
<keyword evidence="9" id="KW-1278">Translocase</keyword>
<dbReference type="RefSeq" id="WP_012063934.1">
    <property type="nucleotide sequence ID" value="NC_009633.1"/>
</dbReference>
<dbReference type="CDD" id="cd03215">
    <property type="entry name" value="ABC_Carb_Monos_II"/>
    <property type="match status" value="1"/>
</dbReference>
<evidence type="ECO:0000256" key="5">
    <source>
        <dbReference type="ARBA" id="ARBA00022597"/>
    </source>
</evidence>
<dbReference type="KEGG" id="amt:Amet_2813"/>
<dbReference type="NCBIfam" id="NF010069">
    <property type="entry name" value="PRK13549.1"/>
    <property type="match status" value="1"/>
</dbReference>
<dbReference type="Pfam" id="PF00005">
    <property type="entry name" value="ABC_tran"/>
    <property type="match status" value="2"/>
</dbReference>
<dbReference type="HOGENOM" id="CLU_000604_92_3_9"/>
<evidence type="ECO:0000313" key="13">
    <source>
        <dbReference type="Proteomes" id="UP000001572"/>
    </source>
</evidence>
<dbReference type="InterPro" id="IPR027417">
    <property type="entry name" value="P-loop_NTPase"/>
</dbReference>
<dbReference type="AlphaFoldDB" id="A6TRZ5"/>
<evidence type="ECO:0000256" key="6">
    <source>
        <dbReference type="ARBA" id="ARBA00022737"/>
    </source>
</evidence>
<dbReference type="Gene3D" id="3.40.50.300">
    <property type="entry name" value="P-loop containing nucleotide triphosphate hydrolases"/>
    <property type="match status" value="2"/>
</dbReference>
<keyword evidence="8" id="KW-0067">ATP-binding</keyword>
<keyword evidence="5" id="KW-0762">Sugar transport</keyword>
<keyword evidence="7" id="KW-0547">Nucleotide-binding</keyword>
<dbReference type="InterPro" id="IPR050107">
    <property type="entry name" value="ABC_carbohydrate_import_ATPase"/>
</dbReference>
<dbReference type="GO" id="GO:0016887">
    <property type="term" value="F:ATP hydrolysis activity"/>
    <property type="evidence" value="ECO:0007669"/>
    <property type="project" value="InterPro"/>
</dbReference>
<evidence type="ECO:0000256" key="2">
    <source>
        <dbReference type="ARBA" id="ARBA00004533"/>
    </source>
</evidence>
<evidence type="ECO:0000256" key="7">
    <source>
        <dbReference type="ARBA" id="ARBA00022741"/>
    </source>
</evidence>
<dbReference type="SUPFAM" id="SSF52540">
    <property type="entry name" value="P-loop containing nucleoside triphosphate hydrolases"/>
    <property type="match status" value="2"/>
</dbReference>
<dbReference type="InterPro" id="IPR017871">
    <property type="entry name" value="ABC_transporter-like_CS"/>
</dbReference>
<dbReference type="PANTHER" id="PTHR43790:SF1">
    <property type="entry name" value="XYLOSE IMPORT ATP-BINDING PROTEIN XYLG"/>
    <property type="match status" value="1"/>
</dbReference>
<dbReference type="CDD" id="cd03216">
    <property type="entry name" value="ABC_Carb_Monos_I"/>
    <property type="match status" value="1"/>
</dbReference>
<dbReference type="PROSITE" id="PS00211">
    <property type="entry name" value="ABC_TRANSPORTER_1"/>
    <property type="match status" value="1"/>
</dbReference>
<dbReference type="InterPro" id="IPR003439">
    <property type="entry name" value="ABC_transporter-like_ATP-bd"/>
</dbReference>
<dbReference type="STRING" id="293826.Amet_2813"/>
<dbReference type="PANTHER" id="PTHR43790">
    <property type="entry name" value="CARBOHYDRATE TRANSPORT ATP-BINDING PROTEIN MG119-RELATED"/>
    <property type="match status" value="1"/>
</dbReference>
<comment type="subcellular location">
    <subcellularLocation>
        <location evidence="2">Cell inner membrane</location>
    </subcellularLocation>
    <subcellularLocation>
        <location evidence="1">Cell membrane</location>
        <topology evidence="1">Peripheral membrane protein</topology>
    </subcellularLocation>
</comment>
<dbReference type="InterPro" id="IPR003593">
    <property type="entry name" value="AAA+_ATPase"/>
</dbReference>
<organism evidence="12 13">
    <name type="scientific">Alkaliphilus metalliredigens (strain QYMF)</name>
    <dbReference type="NCBI Taxonomy" id="293826"/>
    <lineage>
        <taxon>Bacteria</taxon>
        <taxon>Bacillati</taxon>
        <taxon>Bacillota</taxon>
        <taxon>Clostridia</taxon>
        <taxon>Peptostreptococcales</taxon>
        <taxon>Natronincolaceae</taxon>
        <taxon>Alkaliphilus</taxon>
    </lineage>
</organism>
<evidence type="ECO:0000256" key="10">
    <source>
        <dbReference type="ARBA" id="ARBA00023136"/>
    </source>
</evidence>
<protein>
    <submittedName>
        <fullName evidence="12">ABC transporter related</fullName>
    </submittedName>
</protein>
<keyword evidence="6" id="KW-0677">Repeat</keyword>
<accession>A6TRZ5</accession>
<dbReference type="OrthoDB" id="9771863at2"/>